<name>A0ACD3QZC2_LARCR</name>
<dbReference type="EMBL" id="CM011685">
    <property type="protein sequence ID" value="TMS12697.1"/>
    <property type="molecule type" value="Genomic_DNA"/>
</dbReference>
<protein>
    <submittedName>
        <fullName evidence="1">Uncharacterized protein</fullName>
    </submittedName>
</protein>
<feature type="non-terminal residue" evidence="1">
    <location>
        <position position="261"/>
    </location>
</feature>
<proteinExistence type="predicted"/>
<accession>A0ACD3QZC2</accession>
<evidence type="ECO:0000313" key="1">
    <source>
        <dbReference type="EMBL" id="TMS12697.1"/>
    </source>
</evidence>
<sequence length="261" mass="29756">MSPYRHSWFWGFIVFNICVLVSGDGANLTASEIPPLSSVVVSSAVFKPGLGSVLSLNLLSSFPEDLEISDYCSELLHIFGQRYVAYVNCLVPAARPVKVCQNCFSSYGSLTEIFSNISSDQLYENLKVLWEKSDCHNCITKGFQNLTSDTLHFMTILNQTLTCFEQYQQKNKTELCTNCKTDYKNLNVLYGGMEKNKTMCIDIEDAMNMTRRLWSKNFNCSFPREETVPVIAVSSFMLFLPIIFYLSSFLHSEQKKRKLIH</sequence>
<reference evidence="1" key="1">
    <citation type="submission" date="2018-11" db="EMBL/GenBank/DDBJ databases">
        <title>The sequence and de novo assembly of Larimichthys crocea genome using PacBio and Hi-C technologies.</title>
        <authorList>
            <person name="Xu P."/>
            <person name="Chen B."/>
            <person name="Zhou Z."/>
            <person name="Ke Q."/>
            <person name="Wu Y."/>
            <person name="Bai H."/>
            <person name="Pu F."/>
        </authorList>
    </citation>
    <scope>NUCLEOTIDE SEQUENCE</scope>
    <source>
        <tissue evidence="1">Muscle</tissue>
    </source>
</reference>
<keyword evidence="2" id="KW-1185">Reference proteome</keyword>
<evidence type="ECO:0000313" key="2">
    <source>
        <dbReference type="Proteomes" id="UP000793456"/>
    </source>
</evidence>
<dbReference type="Proteomes" id="UP000793456">
    <property type="component" value="Chromosome XII"/>
</dbReference>
<gene>
    <name evidence="1" type="ORF">E3U43_017655</name>
</gene>
<comment type="caution">
    <text evidence="1">The sequence shown here is derived from an EMBL/GenBank/DDBJ whole genome shotgun (WGS) entry which is preliminary data.</text>
</comment>
<organism evidence="1 2">
    <name type="scientific">Larimichthys crocea</name>
    <name type="common">Large yellow croaker</name>
    <name type="synonym">Pseudosciaena crocea</name>
    <dbReference type="NCBI Taxonomy" id="215358"/>
    <lineage>
        <taxon>Eukaryota</taxon>
        <taxon>Metazoa</taxon>
        <taxon>Chordata</taxon>
        <taxon>Craniata</taxon>
        <taxon>Vertebrata</taxon>
        <taxon>Euteleostomi</taxon>
        <taxon>Actinopterygii</taxon>
        <taxon>Neopterygii</taxon>
        <taxon>Teleostei</taxon>
        <taxon>Neoteleostei</taxon>
        <taxon>Acanthomorphata</taxon>
        <taxon>Eupercaria</taxon>
        <taxon>Sciaenidae</taxon>
        <taxon>Larimichthys</taxon>
    </lineage>
</organism>